<keyword evidence="3" id="KW-1185">Reference proteome</keyword>
<dbReference type="PANTHER" id="PTHR19303:SF74">
    <property type="entry name" value="POGO TRANSPOSABLE ELEMENT WITH KRAB DOMAIN"/>
    <property type="match status" value="1"/>
</dbReference>
<gene>
    <name evidence="2" type="ORF">MEUPH1_LOCUS3398</name>
</gene>
<accession>A0AAV0VQH6</accession>
<evidence type="ECO:0000259" key="1">
    <source>
        <dbReference type="Pfam" id="PF03184"/>
    </source>
</evidence>
<reference evidence="2 3" key="1">
    <citation type="submission" date="2023-01" db="EMBL/GenBank/DDBJ databases">
        <authorList>
            <person name="Whitehead M."/>
        </authorList>
    </citation>
    <scope>NUCLEOTIDE SEQUENCE [LARGE SCALE GENOMIC DNA]</scope>
</reference>
<dbReference type="GO" id="GO:0003677">
    <property type="term" value="F:DNA binding"/>
    <property type="evidence" value="ECO:0007669"/>
    <property type="project" value="TreeGrafter"/>
</dbReference>
<dbReference type="PANTHER" id="PTHR19303">
    <property type="entry name" value="TRANSPOSON"/>
    <property type="match status" value="1"/>
</dbReference>
<feature type="domain" description="DDE-1" evidence="1">
    <location>
        <begin position="52"/>
        <end position="184"/>
    </location>
</feature>
<dbReference type="AlphaFoldDB" id="A0AAV0VQH6"/>
<dbReference type="InterPro" id="IPR004875">
    <property type="entry name" value="DDE_SF_endonuclease_dom"/>
</dbReference>
<dbReference type="GO" id="GO:0005634">
    <property type="term" value="C:nucleus"/>
    <property type="evidence" value="ECO:0007669"/>
    <property type="project" value="TreeGrafter"/>
</dbReference>
<name>A0AAV0VQH6_9HEMI</name>
<dbReference type="Gene3D" id="3.30.420.10">
    <property type="entry name" value="Ribonuclease H-like superfamily/Ribonuclease H"/>
    <property type="match status" value="1"/>
</dbReference>
<dbReference type="InterPro" id="IPR036397">
    <property type="entry name" value="RNaseH_sf"/>
</dbReference>
<dbReference type="Proteomes" id="UP001160148">
    <property type="component" value="Unassembled WGS sequence"/>
</dbReference>
<organism evidence="2 3">
    <name type="scientific">Macrosiphum euphorbiae</name>
    <name type="common">potato aphid</name>
    <dbReference type="NCBI Taxonomy" id="13131"/>
    <lineage>
        <taxon>Eukaryota</taxon>
        <taxon>Metazoa</taxon>
        <taxon>Ecdysozoa</taxon>
        <taxon>Arthropoda</taxon>
        <taxon>Hexapoda</taxon>
        <taxon>Insecta</taxon>
        <taxon>Pterygota</taxon>
        <taxon>Neoptera</taxon>
        <taxon>Paraneoptera</taxon>
        <taxon>Hemiptera</taxon>
        <taxon>Sternorrhyncha</taxon>
        <taxon>Aphidomorpha</taxon>
        <taxon>Aphidoidea</taxon>
        <taxon>Aphididae</taxon>
        <taxon>Macrosiphini</taxon>
        <taxon>Macrosiphum</taxon>
    </lineage>
</organism>
<evidence type="ECO:0000313" key="3">
    <source>
        <dbReference type="Proteomes" id="UP001160148"/>
    </source>
</evidence>
<evidence type="ECO:0000313" key="2">
    <source>
        <dbReference type="EMBL" id="CAI6346491.1"/>
    </source>
</evidence>
<dbReference type="InterPro" id="IPR050863">
    <property type="entry name" value="CenT-Element_Derived"/>
</dbReference>
<comment type="caution">
    <text evidence="2">The sequence shown here is derived from an EMBL/GenBank/DDBJ whole genome shotgun (WGS) entry which is preliminary data.</text>
</comment>
<protein>
    <recommendedName>
        <fullName evidence="1">DDE-1 domain-containing protein</fullName>
    </recommendedName>
</protein>
<sequence>MDNLGETIKDIPASRIWNYDETNLSDNPGNKKVISKRGAKYVEKICNFSKSSTSVMFCGNAEGKLLAPYVVYKAENMWTTWTENGPENTRYNRSKSGWFDSITFEDWFTTHFLKEIKCSKDNPTVLIGDNLASHINIKVLQLCDQYNIKFVCLPPNTTHLTQPLDVAFFAPMKKVWRNILTKWKESKTGSKYSTIPKDLFPTLLSELINNIKTNAGQNLISGFKKCGIFPFNKQTLLDRL</sequence>
<proteinExistence type="predicted"/>
<dbReference type="EMBL" id="CARXXK010000001">
    <property type="protein sequence ID" value="CAI6346491.1"/>
    <property type="molecule type" value="Genomic_DNA"/>
</dbReference>
<dbReference type="Pfam" id="PF03184">
    <property type="entry name" value="DDE_1"/>
    <property type="match status" value="1"/>
</dbReference>